<dbReference type="GO" id="GO:0035556">
    <property type="term" value="P:intracellular signal transduction"/>
    <property type="evidence" value="ECO:0007669"/>
    <property type="project" value="InterPro"/>
</dbReference>
<accession>A0A0F8Y2J1</accession>
<feature type="domain" description="Guanylate cyclase" evidence="1">
    <location>
        <begin position="90"/>
        <end position="197"/>
    </location>
</feature>
<dbReference type="AlphaFoldDB" id="A0A0F8Y2J1"/>
<dbReference type="Pfam" id="PF00211">
    <property type="entry name" value="Guanylate_cyc"/>
    <property type="match status" value="1"/>
</dbReference>
<dbReference type="InterPro" id="IPR050697">
    <property type="entry name" value="Adenylyl/Guanylyl_Cyclase_3/4"/>
</dbReference>
<proteinExistence type="predicted"/>
<name>A0A0F8Y2J1_9ZZZZ</name>
<dbReference type="CDD" id="cd07302">
    <property type="entry name" value="CHD"/>
    <property type="match status" value="1"/>
</dbReference>
<evidence type="ECO:0000313" key="2">
    <source>
        <dbReference type="EMBL" id="KKK75513.1"/>
    </source>
</evidence>
<dbReference type="InterPro" id="IPR029058">
    <property type="entry name" value="AB_hydrolase_fold"/>
</dbReference>
<dbReference type="GO" id="GO:0009190">
    <property type="term" value="P:cyclic nucleotide biosynthetic process"/>
    <property type="evidence" value="ECO:0007669"/>
    <property type="project" value="InterPro"/>
</dbReference>
<sequence length="228" mass="24758">LMHMMANTDVRQVLPSIRVPTLVLHRSGDRATRVGGGRYLAENIPGAKYVELSGEDHFPWTGDADDILEEVEEFLTGARHGPELDRILATVMFTDIVGSTERAVELGDQQWRDLLEQHHSTVRSELKRFRGREVDTAGDGFFATFDGPARAIRCACAIQEAVAKIGLTIRAGLHTGECEIMDDKISGIAVHIGARVMGKTGPGEVLVSSTVKDLVAGVWAPLQGSRCA</sequence>
<dbReference type="PANTHER" id="PTHR43081">
    <property type="entry name" value="ADENYLATE CYCLASE, TERMINAL-DIFFERENTIATION SPECIFIC-RELATED"/>
    <property type="match status" value="1"/>
</dbReference>
<dbReference type="PANTHER" id="PTHR43081:SF1">
    <property type="entry name" value="ADENYLATE CYCLASE, TERMINAL-DIFFERENTIATION SPECIFIC"/>
    <property type="match status" value="1"/>
</dbReference>
<protein>
    <recommendedName>
        <fullName evidence="1">Guanylate cyclase domain-containing protein</fullName>
    </recommendedName>
</protein>
<dbReference type="InterPro" id="IPR001054">
    <property type="entry name" value="A/G_cyclase"/>
</dbReference>
<comment type="caution">
    <text evidence="2">The sequence shown here is derived from an EMBL/GenBank/DDBJ whole genome shotgun (WGS) entry which is preliminary data.</text>
</comment>
<dbReference type="EMBL" id="LAZR01055830">
    <property type="protein sequence ID" value="KKK75513.1"/>
    <property type="molecule type" value="Genomic_DNA"/>
</dbReference>
<feature type="non-terminal residue" evidence="2">
    <location>
        <position position="1"/>
    </location>
</feature>
<dbReference type="SMART" id="SM00044">
    <property type="entry name" value="CYCc"/>
    <property type="match status" value="1"/>
</dbReference>
<organism evidence="2">
    <name type="scientific">marine sediment metagenome</name>
    <dbReference type="NCBI Taxonomy" id="412755"/>
    <lineage>
        <taxon>unclassified sequences</taxon>
        <taxon>metagenomes</taxon>
        <taxon>ecological metagenomes</taxon>
    </lineage>
</organism>
<dbReference type="SUPFAM" id="SSF53474">
    <property type="entry name" value="alpha/beta-Hydrolases"/>
    <property type="match status" value="1"/>
</dbReference>
<dbReference type="Gene3D" id="3.40.50.1820">
    <property type="entry name" value="alpha/beta hydrolase"/>
    <property type="match status" value="1"/>
</dbReference>
<reference evidence="2" key="1">
    <citation type="journal article" date="2015" name="Nature">
        <title>Complex archaea that bridge the gap between prokaryotes and eukaryotes.</title>
        <authorList>
            <person name="Spang A."/>
            <person name="Saw J.H."/>
            <person name="Jorgensen S.L."/>
            <person name="Zaremba-Niedzwiedzka K."/>
            <person name="Martijn J."/>
            <person name="Lind A.E."/>
            <person name="van Eijk R."/>
            <person name="Schleper C."/>
            <person name="Guy L."/>
            <person name="Ettema T.J."/>
        </authorList>
    </citation>
    <scope>NUCLEOTIDE SEQUENCE</scope>
</reference>
<evidence type="ECO:0000259" key="1">
    <source>
        <dbReference type="PROSITE" id="PS50125"/>
    </source>
</evidence>
<dbReference type="PROSITE" id="PS50125">
    <property type="entry name" value="GUANYLATE_CYCLASE_2"/>
    <property type="match status" value="1"/>
</dbReference>
<dbReference type="SUPFAM" id="SSF55073">
    <property type="entry name" value="Nucleotide cyclase"/>
    <property type="match status" value="1"/>
</dbReference>
<dbReference type="InterPro" id="IPR029787">
    <property type="entry name" value="Nucleotide_cyclase"/>
</dbReference>
<dbReference type="Gene3D" id="3.30.70.1230">
    <property type="entry name" value="Nucleotide cyclase"/>
    <property type="match status" value="1"/>
</dbReference>
<gene>
    <name evidence="2" type="ORF">LCGC14_2872950</name>
</gene>